<evidence type="ECO:0000259" key="2">
    <source>
        <dbReference type="Pfam" id="PF02018"/>
    </source>
</evidence>
<feature type="domain" description="CBM-cenC" evidence="2">
    <location>
        <begin position="119"/>
        <end position="234"/>
    </location>
</feature>
<evidence type="ECO:0000313" key="4">
    <source>
        <dbReference type="Proteomes" id="UP001173578"/>
    </source>
</evidence>
<organism evidence="3 4">
    <name type="scientific">Empedobacter falsenii</name>
    <dbReference type="NCBI Taxonomy" id="343874"/>
    <lineage>
        <taxon>Bacteria</taxon>
        <taxon>Pseudomonadati</taxon>
        <taxon>Bacteroidota</taxon>
        <taxon>Flavobacteriia</taxon>
        <taxon>Flavobacteriales</taxon>
        <taxon>Weeksellaceae</taxon>
        <taxon>Empedobacter</taxon>
    </lineage>
</organism>
<reference evidence="3" key="2">
    <citation type="journal article" date="2022" name="Sci. Total Environ.">
        <title>Prevalence, transmission, and molecular epidemiology of tet(X)-positive bacteria among humans, animals, and environmental niches in China: An epidemiological, and genomic-based study.</title>
        <authorList>
            <person name="Dong N."/>
            <person name="Zeng Y."/>
            <person name="Cai C."/>
            <person name="Sun C."/>
            <person name="Lu J."/>
            <person name="Liu C."/>
            <person name="Zhou H."/>
            <person name="Sun Q."/>
            <person name="Shu L."/>
            <person name="Wang H."/>
            <person name="Wang Y."/>
            <person name="Wang S."/>
            <person name="Wu C."/>
            <person name="Chan E.W."/>
            <person name="Chen G."/>
            <person name="Shen Z."/>
            <person name="Chen S."/>
            <person name="Zhang R."/>
        </authorList>
    </citation>
    <scope>NUCLEOTIDE SEQUENCE</scope>
    <source>
        <strain evidence="3">210</strain>
    </source>
</reference>
<comment type="caution">
    <text evidence="3">The sequence shown here is derived from an EMBL/GenBank/DDBJ whole genome shotgun (WGS) entry which is preliminary data.</text>
</comment>
<dbReference type="Proteomes" id="UP001173578">
    <property type="component" value="Unassembled WGS sequence"/>
</dbReference>
<dbReference type="InterPro" id="IPR003305">
    <property type="entry name" value="CenC_carb-bd"/>
</dbReference>
<dbReference type="GO" id="GO:0016798">
    <property type="term" value="F:hydrolase activity, acting on glycosyl bonds"/>
    <property type="evidence" value="ECO:0007669"/>
    <property type="project" value="InterPro"/>
</dbReference>
<dbReference type="SUPFAM" id="SSF49785">
    <property type="entry name" value="Galactose-binding domain-like"/>
    <property type="match status" value="1"/>
</dbReference>
<dbReference type="RefSeq" id="WP_286485767.1">
    <property type="nucleotide sequence ID" value="NZ_JACALR010000003.1"/>
</dbReference>
<sequence length="1236" mass="134934">MELNIKKNLIGLLALFALQQTNAQIIFKEDFGQSTTRKSSPYVPQAGNDLNLEVSPYTCTPYYRAATSYYVAATRPTCKDNPIGTPASNYGLTNYNGWLKNISDGYYVVVAPANLKDVFDNGTAGTGSWWLSVSDHTANTNGAVMVVNAGTIRNQYYRRAVTLKTGTTYKLSAWVMGNGSSVFDLKMEAQNILTEQLLGSNLTGNNQKTLKLSEANKWEQLFWTFTTPTDQNCNTDIAVSLRNNYTTSETGNDFYIDDIVLEEVVDPSADIIDCNPQNGVIDDIIKANDDAITTTLEGGVYSIIVNDSYSKVVGNIVLNGTGKNSSIVPLGTWPTGYSIDTNGQLVITPNAPALTNPLEYQITNLLGVSSIAKITVKQDLGVSIKGNPDVYDWVTGPKTYSTVSSNDVYNGGIAGQGFIFSGIEQNAKISPKGTWPNGISLNTTTGEITTTVAAVKPTAAIYYTLCNMVGVCQDIAVTFLGVEGDFNPGKISTTGETCYNGTIEVVNTEKASYLAYLMSYNWQASIDNGVTWRDFGTISENENQENESVGDVIIQKGDKLIINGLKKPILVRRQVKRIGLSGYAYTAPVLITPSEENTITLPDNINSFAAEQGASFTFPTVSTKFPSTITIYDSEGKEVGNKISNLKKGDYSFTIKATTTAEAPMAGCETFTSIQLIVYDLKDCDIVKKKIFATDVRDWSSGLSGVANKEKAVNGNRADYATITGGVVILGIGTVGVDLYFTKLSDPNDPKSKRVLYTAEELKGKKVSIKLGEQYSGLKVAGGLSVVGRYTSATDPNDIGLTSGIPIGITNENAGTSFGVKGGVLDLLKGDNVFDFSFIPAKSNGTHVAYNGVRVQLGSLLSVADLATVFHAYIEEEELVTDPNYKPLGDITVNPPSSLLYPIVQKDIDGTDLTGIKNVDIKLNEFTHDVTWGNRSEVLNVASSLSSVVHPYYAVDDNYDSYTLFNATAGVLNQQFLRTHLRQAARPGDQIQVTLAYPNINVLNLSLLQLGNFKIVYYLGDTKVGEENMEKFRILDIGLFNFKNKRRAVISKPITIPFDSFEIQQFNTVSVNLGDGLHIHDIRVAPMMLFEGQEDTKEVTKICAADFLAIKSPDFCTEYEISFAKVVKFGGIYTLPDEDEDPDNNLPLLDKDGNPIKEILEVEDILNSQLKYSHSGAGVMYYNIDRLYTEFENEGIILVKVQTKRQGVNYGNPQYLRVKLENCQEALVNPVIRLSN</sequence>
<gene>
    <name evidence="3" type="ORF">HX095_08095</name>
</gene>
<protein>
    <submittedName>
        <fullName evidence="3">Carbohydrate binding domain-containing protein</fullName>
    </submittedName>
</protein>
<proteinExistence type="predicted"/>
<dbReference type="AlphaFoldDB" id="A0AAW7DJ53"/>
<evidence type="ECO:0000313" key="3">
    <source>
        <dbReference type="EMBL" id="MDM1551174.1"/>
    </source>
</evidence>
<name>A0AAW7DJ53_9FLAO</name>
<keyword evidence="1" id="KW-0378">Hydrolase</keyword>
<dbReference type="InterPro" id="IPR008979">
    <property type="entry name" value="Galactose-bd-like_sf"/>
</dbReference>
<accession>A0AAW7DJ53</accession>
<dbReference type="Pfam" id="PF02018">
    <property type="entry name" value="CBM_4_9"/>
    <property type="match status" value="1"/>
</dbReference>
<evidence type="ECO:0000256" key="1">
    <source>
        <dbReference type="ARBA" id="ARBA00022801"/>
    </source>
</evidence>
<dbReference type="Gene3D" id="2.60.120.260">
    <property type="entry name" value="Galactose-binding domain-like"/>
    <property type="match status" value="1"/>
</dbReference>
<reference evidence="3" key="1">
    <citation type="submission" date="2020-06" db="EMBL/GenBank/DDBJ databases">
        <authorList>
            <person name="Dong N."/>
        </authorList>
    </citation>
    <scope>NUCLEOTIDE SEQUENCE</scope>
    <source>
        <strain evidence="3">210</strain>
    </source>
</reference>
<dbReference type="EMBL" id="JACALR010000003">
    <property type="protein sequence ID" value="MDM1551174.1"/>
    <property type="molecule type" value="Genomic_DNA"/>
</dbReference>